<dbReference type="AlphaFoldDB" id="A0A9E8KRC2"/>
<sequence length="120" mass="12714">MSALIRSSTLITLLLLSVSVTPPLSADVLDDELGLSNALVSDQELESHRGRADLDLVFQTNDSDQNALMQQNTLHSEGTGSNTISGNAFSGMSGIATVIQNTGNQVIIQDTTMVNVLINQ</sequence>
<gene>
    <name evidence="2" type="ORF">NNL22_06320</name>
</gene>
<reference evidence="2" key="1">
    <citation type="submission" date="2022-07" db="EMBL/GenBank/DDBJ databases">
        <title>Alkalimarinus sp. nov., isolated from gut of a Alitta virens.</title>
        <authorList>
            <person name="Yang A.I."/>
            <person name="Shin N.-R."/>
        </authorList>
    </citation>
    <scope>NUCLEOTIDE SEQUENCE</scope>
    <source>
        <strain evidence="2">FA028</strain>
    </source>
</reference>
<dbReference type="KEGG" id="asem:NNL22_06320"/>
<keyword evidence="3" id="KW-1185">Reference proteome</keyword>
<evidence type="ECO:0008006" key="4">
    <source>
        <dbReference type="Google" id="ProtNLM"/>
    </source>
</evidence>
<dbReference type="RefSeq" id="WP_251812006.1">
    <property type="nucleotide sequence ID" value="NZ_CP101527.1"/>
</dbReference>
<feature type="chain" id="PRO_5039119221" description="Curlin associated repeat-containing protein" evidence="1">
    <location>
        <begin position="27"/>
        <end position="120"/>
    </location>
</feature>
<protein>
    <recommendedName>
        <fullName evidence="4">Curlin associated repeat-containing protein</fullName>
    </recommendedName>
</protein>
<keyword evidence="1" id="KW-0732">Signal</keyword>
<name>A0A9E8KRC2_9ALTE</name>
<evidence type="ECO:0000256" key="1">
    <source>
        <dbReference type="SAM" id="SignalP"/>
    </source>
</evidence>
<dbReference type="EMBL" id="CP101527">
    <property type="protein sequence ID" value="UZW76190.1"/>
    <property type="molecule type" value="Genomic_DNA"/>
</dbReference>
<evidence type="ECO:0000313" key="2">
    <source>
        <dbReference type="EMBL" id="UZW76190.1"/>
    </source>
</evidence>
<feature type="signal peptide" evidence="1">
    <location>
        <begin position="1"/>
        <end position="26"/>
    </location>
</feature>
<accession>A0A9E8KRC2</accession>
<proteinExistence type="predicted"/>
<evidence type="ECO:0000313" key="3">
    <source>
        <dbReference type="Proteomes" id="UP001164472"/>
    </source>
</evidence>
<dbReference type="Proteomes" id="UP001164472">
    <property type="component" value="Chromosome"/>
</dbReference>
<organism evidence="2 3">
    <name type="scientific">Alkalimarinus sediminis</name>
    <dbReference type="NCBI Taxonomy" id="1632866"/>
    <lineage>
        <taxon>Bacteria</taxon>
        <taxon>Pseudomonadati</taxon>
        <taxon>Pseudomonadota</taxon>
        <taxon>Gammaproteobacteria</taxon>
        <taxon>Alteromonadales</taxon>
        <taxon>Alteromonadaceae</taxon>
        <taxon>Alkalimarinus</taxon>
    </lineage>
</organism>